<name>A0AAV2RCP9_MEGNR</name>
<feature type="compositionally biased region" description="Basic and acidic residues" evidence="1">
    <location>
        <begin position="711"/>
        <end position="720"/>
    </location>
</feature>
<dbReference type="PANTHER" id="PTHR34347">
    <property type="entry name" value="DNA REPAIR-SCAFFOLDING PROTEIN SPIDR"/>
    <property type="match status" value="1"/>
</dbReference>
<feature type="region of interest" description="Disordered" evidence="1">
    <location>
        <begin position="627"/>
        <end position="648"/>
    </location>
</feature>
<reference evidence="3 4" key="1">
    <citation type="submission" date="2024-05" db="EMBL/GenBank/DDBJ databases">
        <authorList>
            <person name="Wallberg A."/>
        </authorList>
    </citation>
    <scope>NUCLEOTIDE SEQUENCE [LARGE SCALE GENOMIC DNA]</scope>
</reference>
<feature type="region of interest" description="Disordered" evidence="1">
    <location>
        <begin position="215"/>
        <end position="243"/>
    </location>
</feature>
<dbReference type="GO" id="GO:0000228">
    <property type="term" value="C:nuclear chromosome"/>
    <property type="evidence" value="ECO:0007669"/>
    <property type="project" value="TreeGrafter"/>
</dbReference>
<dbReference type="GO" id="GO:0000724">
    <property type="term" value="P:double-strand break repair via homologous recombination"/>
    <property type="evidence" value="ECO:0007669"/>
    <property type="project" value="TreeGrafter"/>
</dbReference>
<dbReference type="InterPro" id="IPR028032">
    <property type="entry name" value="DUF4503"/>
</dbReference>
<evidence type="ECO:0000259" key="2">
    <source>
        <dbReference type="Pfam" id="PF14951"/>
    </source>
</evidence>
<organism evidence="3 4">
    <name type="scientific">Meganyctiphanes norvegica</name>
    <name type="common">Northern krill</name>
    <name type="synonym">Thysanopoda norvegica</name>
    <dbReference type="NCBI Taxonomy" id="48144"/>
    <lineage>
        <taxon>Eukaryota</taxon>
        <taxon>Metazoa</taxon>
        <taxon>Ecdysozoa</taxon>
        <taxon>Arthropoda</taxon>
        <taxon>Crustacea</taxon>
        <taxon>Multicrustacea</taxon>
        <taxon>Malacostraca</taxon>
        <taxon>Eumalacostraca</taxon>
        <taxon>Eucarida</taxon>
        <taxon>Euphausiacea</taxon>
        <taxon>Euphausiidae</taxon>
        <taxon>Meganyctiphanes</taxon>
    </lineage>
</organism>
<evidence type="ECO:0000313" key="4">
    <source>
        <dbReference type="Proteomes" id="UP001497623"/>
    </source>
</evidence>
<feature type="domain" description="DUF4503" evidence="2">
    <location>
        <begin position="1001"/>
        <end position="1395"/>
    </location>
</feature>
<protein>
    <recommendedName>
        <fullName evidence="2">DUF4503 domain-containing protein</fullName>
    </recommendedName>
</protein>
<feature type="compositionally biased region" description="Polar residues" evidence="1">
    <location>
        <begin position="677"/>
        <end position="695"/>
    </location>
</feature>
<keyword evidence="4" id="KW-1185">Reference proteome</keyword>
<sequence>MSKRKHGGVWTRKASKLAAKEGWSERESNIKDFMKCSPELIDSQNDLDIECASSDEEGKSSKSVKTEFVQKIYKPNSDQQIKKKNTLCNFKDKLKDFGIHNKRILFKRHIEHKSLDLCLASNKDGKVRDATVIEQLPSHKYNKKINEIATLSTVKVKVDESDDEKEFKISPVNVTHQSTSKSVERCQQDKKYAEKDINSYHSVKRSFISEKKSPVFKTPKHFGNSSPTSSSPQKKSPVFSSRRKREQFEKNILISEHWSPIFKSKVKSTDKSPKIGTQNIVELESPVLKSKILRDPGSPVFNSRKVLKRKLTFGYDSTPNKPSVTDVLIEPLNEHATRNCFSDRKKIAEHSSPVLKSKVRSTYKSPKIGTQNIAELESPALKSKNLKHPGSPVLNSRVLKRKLSYGYHSAPNKPLIKDVPVQSLTEITTRSSFCKRKRISENVFTPLSGKGNSVLRIKKKQRNLAQAFIEHKEDNFKGSVEIKEVQSESEHVSDRMELTKVENMSKGNFTLEGNPIIKKKSNDEMNMNFKMKTNLSLLNSYQNCYDQSIMVIEDINDTVQVQSEAQESEPIEECMTPTKEISSYNIHYHTEPWVKSLSKCSKNTISVQEENEGGQKGSEWLRALHQKTPDRPSKDNEQIADPDSSKKKILKDGLAARLRRLMPSWQSSVQMWKHQISVSGEQNPQKSPACSTAFQTPKLPKLSQSSDISDTSDKSERRQAKEKLWRAVKSPGLRNLQCALLVGPTESSKRQEINIELPKKHLLLKIVKIGGRLPAGGALCEKVDGLDINNPYSIIKDRNSERFVVIFATQEQNDAFSFQVNDQVKIYSPWHHLDLPGQNIPTLFSSFFIIHSRKWQSNEGKAKKNDGEWNKSRIKRKMNKKKIILTSWSCLCSTNSTISPTMCEGRNFHLKHKADMFNVTVNNEQHDIENVSGSFKVIQESSKNLPIQNCGKPQSWSIVEAIEKCGGLSDIPVTVILHVYRIIKIKDLLGNNDHWLLVGADIMGVFCTVTIPDRPLARDLSSLLDDGEGTVHALTQLTVTQRLTDNQNPGLFSLLHSLYHAYHKSIKENENLMTIYIHNERKVPPTFCYNFTVILGSTTSQLVTGIPNVPISLPLWSVAEALKVCGVAVRGSTFFHIIYKIDMYLYVICPDEYPKTSDQSIYSVKSKEESRLSSTITIDSSKADDSICKDIVLSLSNNASRVTRVSLQEGSTLPTWLTKNGTIMQGAIVRDIISYKGTLMVDEFSEIKIKKSEVNLTLGNLYRILPKLQLDSNSHQLVHVSGNISYVDEENAFSWPICEHCTSEKLHDTGAQSCGMKCLKCGKISLSPDTGYSLEIFLDCKELSNNSVNIKLYQRTIKKLMSMCLVSEGESYDATLMIGRVLGPLVCFIEEVKSRTNTNPRTFILLQLPY</sequence>
<feature type="compositionally biased region" description="Low complexity" evidence="1">
    <location>
        <begin position="225"/>
        <end position="237"/>
    </location>
</feature>
<dbReference type="GO" id="GO:0070202">
    <property type="term" value="P:regulation of establishment of protein localization to chromosome"/>
    <property type="evidence" value="ECO:0007669"/>
    <property type="project" value="TreeGrafter"/>
</dbReference>
<comment type="caution">
    <text evidence="3">The sequence shown here is derived from an EMBL/GenBank/DDBJ whole genome shotgun (WGS) entry which is preliminary data.</text>
</comment>
<dbReference type="Pfam" id="PF14951">
    <property type="entry name" value="DUF4503"/>
    <property type="match status" value="1"/>
</dbReference>
<feature type="compositionally biased region" description="Basic and acidic residues" evidence="1">
    <location>
        <begin position="627"/>
        <end position="637"/>
    </location>
</feature>
<dbReference type="EMBL" id="CAXKWB010021025">
    <property type="protein sequence ID" value="CAL4122936.1"/>
    <property type="molecule type" value="Genomic_DNA"/>
</dbReference>
<dbReference type="GO" id="GO:0005654">
    <property type="term" value="C:nucleoplasm"/>
    <property type="evidence" value="ECO:0007669"/>
    <property type="project" value="TreeGrafter"/>
</dbReference>
<dbReference type="InterPro" id="IPR053054">
    <property type="entry name" value="DNA_repair-scaffolding"/>
</dbReference>
<proteinExistence type="predicted"/>
<accession>A0AAV2RCP9</accession>
<evidence type="ECO:0000313" key="3">
    <source>
        <dbReference type="EMBL" id="CAL4122936.1"/>
    </source>
</evidence>
<dbReference type="PANTHER" id="PTHR34347:SF1">
    <property type="entry name" value="DNA REPAIR-SCAFFOLDING PROTEIN"/>
    <property type="match status" value="1"/>
</dbReference>
<feature type="region of interest" description="Disordered" evidence="1">
    <location>
        <begin position="677"/>
        <end position="720"/>
    </location>
</feature>
<gene>
    <name evidence="3" type="ORF">MNOR_LOCUS23645</name>
</gene>
<evidence type="ECO:0000256" key="1">
    <source>
        <dbReference type="SAM" id="MobiDB-lite"/>
    </source>
</evidence>
<dbReference type="Proteomes" id="UP001497623">
    <property type="component" value="Unassembled WGS sequence"/>
</dbReference>